<feature type="transmembrane region" description="Helical" evidence="9">
    <location>
        <begin position="250"/>
        <end position="269"/>
    </location>
</feature>
<dbReference type="PANTHER" id="PTHR24421:SF10">
    <property type="entry name" value="NITRATE_NITRITE SENSOR PROTEIN NARQ"/>
    <property type="match status" value="1"/>
</dbReference>
<organism evidence="11 12">
    <name type="scientific">Kribbella soli</name>
    <dbReference type="NCBI Taxonomy" id="1124743"/>
    <lineage>
        <taxon>Bacteria</taxon>
        <taxon>Bacillati</taxon>
        <taxon>Actinomycetota</taxon>
        <taxon>Actinomycetes</taxon>
        <taxon>Propionibacteriales</taxon>
        <taxon>Kribbellaceae</taxon>
        <taxon>Kribbella</taxon>
    </lineage>
</organism>
<feature type="transmembrane region" description="Helical" evidence="9">
    <location>
        <begin position="130"/>
        <end position="151"/>
    </location>
</feature>
<evidence type="ECO:0000256" key="9">
    <source>
        <dbReference type="SAM" id="Phobius"/>
    </source>
</evidence>
<evidence type="ECO:0000256" key="2">
    <source>
        <dbReference type="ARBA" id="ARBA00012438"/>
    </source>
</evidence>
<keyword evidence="9" id="KW-0812">Transmembrane</keyword>
<feature type="domain" description="Signal transduction histidine kinase subgroup 3 dimerisation and phosphoacceptor" evidence="10">
    <location>
        <begin position="401"/>
        <end position="463"/>
    </location>
</feature>
<keyword evidence="12" id="KW-1185">Reference proteome</keyword>
<dbReference type="InterPro" id="IPR011712">
    <property type="entry name" value="Sig_transdc_His_kin_sub3_dim/P"/>
</dbReference>
<dbReference type="GO" id="GO:0000155">
    <property type="term" value="F:phosphorelay sensor kinase activity"/>
    <property type="evidence" value="ECO:0007669"/>
    <property type="project" value="InterPro"/>
</dbReference>
<feature type="transmembrane region" description="Helical" evidence="9">
    <location>
        <begin position="182"/>
        <end position="200"/>
    </location>
</feature>
<dbReference type="OrthoDB" id="3217947at2"/>
<feature type="transmembrane region" description="Helical" evidence="9">
    <location>
        <begin position="92"/>
        <end position="118"/>
    </location>
</feature>
<dbReference type="EC" id="2.7.13.3" evidence="2"/>
<feature type="transmembrane region" description="Helical" evidence="9">
    <location>
        <begin position="43"/>
        <end position="62"/>
    </location>
</feature>
<dbReference type="GO" id="GO:0016020">
    <property type="term" value="C:membrane"/>
    <property type="evidence" value="ECO:0007669"/>
    <property type="project" value="InterPro"/>
</dbReference>
<keyword evidence="3" id="KW-0597">Phosphoprotein</keyword>
<evidence type="ECO:0000259" key="10">
    <source>
        <dbReference type="Pfam" id="PF07730"/>
    </source>
</evidence>
<protein>
    <recommendedName>
        <fullName evidence="2">histidine kinase</fullName>
        <ecNumber evidence="2">2.7.13.3</ecNumber>
    </recommendedName>
</protein>
<evidence type="ECO:0000256" key="6">
    <source>
        <dbReference type="ARBA" id="ARBA00022777"/>
    </source>
</evidence>
<name>A0A4R0H0R0_9ACTN</name>
<evidence type="ECO:0000256" key="7">
    <source>
        <dbReference type="ARBA" id="ARBA00022840"/>
    </source>
</evidence>
<feature type="transmembrane region" description="Helical" evidence="9">
    <location>
        <begin position="69"/>
        <end position="86"/>
    </location>
</feature>
<keyword evidence="8" id="KW-0902">Two-component regulatory system</keyword>
<keyword evidence="5" id="KW-0547">Nucleotide-binding</keyword>
<sequence>MASATGRIITVRTVFLILGLVFGVCTLVLVRQAPEHSFSGGSWPGRVAELAVGWALAGAGFAAVKRQPTASFGLTLTAAGLAWFLLEWNNPGVGSAIVFTVGLVTYAGCAPLVAYAVLSYRTVRLSAADRLALATLFVSAFIGLGLVPAVLTDPAATGCATCPGNLLLAHADASAAGTVSRVGLWLTVAGVLAAAALAVLQLLRSSVVRRRMIAPVVVPGIAYLTLVAWWGVHSWGRGYLSNDPVDRRLWFGQGAALVAMVLGVAAEGFRARRARSAVAQLVVEVAGSPPPGGLRDALAGLLGDPSLKVLYELADGRLVDGHGRPSVTAAGQAVTRLVRRGETVALVTHRPGLLDDPQLADEITGAARLALEHERLQAESAAQLEDLRSSSARLVEAGDAERRRLERDLHDGAQQRLISLALSLRLTALRSDSSSERLHEAEAQVKAALADLREIAHGLYPNALADEGLAAALEMLVEGHPMRIVLGPLPDGRFDPPVESAAYFVVAETLNRSYQSRLATVHAAQTNGRLVVDIETDGQPPRDLTDLEDRVGTLSGQLLVERLRTGGTRIHAEVPCAS</sequence>
<keyword evidence="4" id="KW-0808">Transferase</keyword>
<dbReference type="EMBL" id="SJJZ01000005">
    <property type="protein sequence ID" value="TCC02744.1"/>
    <property type="molecule type" value="Genomic_DNA"/>
</dbReference>
<evidence type="ECO:0000313" key="11">
    <source>
        <dbReference type="EMBL" id="TCC02744.1"/>
    </source>
</evidence>
<dbReference type="GO" id="GO:0005524">
    <property type="term" value="F:ATP binding"/>
    <property type="evidence" value="ECO:0007669"/>
    <property type="project" value="UniProtKB-KW"/>
</dbReference>
<comment type="caution">
    <text evidence="11">The sequence shown here is derived from an EMBL/GenBank/DDBJ whole genome shotgun (WGS) entry which is preliminary data.</text>
</comment>
<keyword evidence="6" id="KW-0418">Kinase</keyword>
<feature type="transmembrane region" description="Helical" evidence="9">
    <location>
        <begin position="212"/>
        <end position="230"/>
    </location>
</feature>
<evidence type="ECO:0000256" key="3">
    <source>
        <dbReference type="ARBA" id="ARBA00022553"/>
    </source>
</evidence>
<evidence type="ECO:0000256" key="1">
    <source>
        <dbReference type="ARBA" id="ARBA00000085"/>
    </source>
</evidence>
<feature type="transmembrane region" description="Helical" evidence="9">
    <location>
        <begin position="12"/>
        <end position="31"/>
    </location>
</feature>
<dbReference type="InterPro" id="IPR050482">
    <property type="entry name" value="Sensor_HK_TwoCompSys"/>
</dbReference>
<gene>
    <name evidence="11" type="ORF">E0H45_37605</name>
</gene>
<evidence type="ECO:0000256" key="4">
    <source>
        <dbReference type="ARBA" id="ARBA00022679"/>
    </source>
</evidence>
<proteinExistence type="predicted"/>
<evidence type="ECO:0000256" key="8">
    <source>
        <dbReference type="ARBA" id="ARBA00023012"/>
    </source>
</evidence>
<dbReference type="Pfam" id="PF07730">
    <property type="entry name" value="HisKA_3"/>
    <property type="match status" value="1"/>
</dbReference>
<dbReference type="AlphaFoldDB" id="A0A4R0H0R0"/>
<evidence type="ECO:0000313" key="12">
    <source>
        <dbReference type="Proteomes" id="UP000292346"/>
    </source>
</evidence>
<reference evidence="11 12" key="1">
    <citation type="submission" date="2019-02" db="EMBL/GenBank/DDBJ databases">
        <title>Kribbella capetownensis sp. nov. and Kribbella speibonae sp. nov., isolated from soil.</title>
        <authorList>
            <person name="Curtis S.M."/>
            <person name="Norton I."/>
            <person name="Everest G.J."/>
            <person name="Meyers P.R."/>
        </authorList>
    </citation>
    <scope>NUCLEOTIDE SEQUENCE [LARGE SCALE GENOMIC DNA]</scope>
    <source>
        <strain evidence="11 12">KCTC 29219</strain>
    </source>
</reference>
<keyword evidence="7" id="KW-0067">ATP-binding</keyword>
<dbReference type="Gene3D" id="6.10.250.2870">
    <property type="match status" value="1"/>
</dbReference>
<dbReference type="GO" id="GO:0046983">
    <property type="term" value="F:protein dimerization activity"/>
    <property type="evidence" value="ECO:0007669"/>
    <property type="project" value="InterPro"/>
</dbReference>
<comment type="catalytic activity">
    <reaction evidence="1">
        <text>ATP + protein L-histidine = ADP + protein N-phospho-L-histidine.</text>
        <dbReference type="EC" id="2.7.13.3"/>
    </reaction>
</comment>
<keyword evidence="9" id="KW-1133">Transmembrane helix</keyword>
<dbReference type="PANTHER" id="PTHR24421">
    <property type="entry name" value="NITRATE/NITRITE SENSOR PROTEIN NARX-RELATED"/>
    <property type="match status" value="1"/>
</dbReference>
<accession>A0A4R0H0R0</accession>
<dbReference type="RefSeq" id="WP_131346713.1">
    <property type="nucleotide sequence ID" value="NZ_SJJZ01000005.1"/>
</dbReference>
<evidence type="ECO:0000256" key="5">
    <source>
        <dbReference type="ARBA" id="ARBA00022741"/>
    </source>
</evidence>
<keyword evidence="9" id="KW-0472">Membrane</keyword>
<dbReference type="Proteomes" id="UP000292346">
    <property type="component" value="Unassembled WGS sequence"/>
</dbReference>